<evidence type="ECO:0000313" key="4">
    <source>
        <dbReference type="Proteomes" id="UP000324091"/>
    </source>
</evidence>
<comment type="caution">
    <text evidence="3">The sequence shown here is derived from an EMBL/GenBank/DDBJ whole genome shotgun (WGS) entry which is preliminary data.</text>
</comment>
<name>A0A5C6PI07_9TELE</name>
<reference evidence="3 4" key="1">
    <citation type="submission" date="2019-04" db="EMBL/GenBank/DDBJ databases">
        <title>Chromosome genome assembly for Takifugu flavidus.</title>
        <authorList>
            <person name="Xiao S."/>
        </authorList>
    </citation>
    <scope>NUCLEOTIDE SEQUENCE [LARGE SCALE GENOMIC DNA]</scope>
    <source>
        <strain evidence="3">HTHZ2018</strain>
        <tissue evidence="3">Muscle</tissue>
    </source>
</reference>
<dbReference type="Proteomes" id="UP000324091">
    <property type="component" value="Chromosome 10"/>
</dbReference>
<gene>
    <name evidence="3" type="ORF">D4764_10G0004720</name>
</gene>
<keyword evidence="1" id="KW-1133">Transmembrane helix</keyword>
<dbReference type="AlphaFoldDB" id="A0A5C6PI07"/>
<evidence type="ECO:0000256" key="1">
    <source>
        <dbReference type="SAM" id="Phobius"/>
    </source>
</evidence>
<proteinExistence type="predicted"/>
<sequence length="83" mass="9039">MRGCTRSELLDVRMLSTGKIRWCLWAPLVLLALVSGVPSKAQDMGDSLSVSPDLYPSSLSSPLLTSPHFSASALFYFHIISLV</sequence>
<feature type="signal peptide" evidence="2">
    <location>
        <begin position="1"/>
        <end position="36"/>
    </location>
</feature>
<evidence type="ECO:0000256" key="2">
    <source>
        <dbReference type="SAM" id="SignalP"/>
    </source>
</evidence>
<evidence type="ECO:0000313" key="3">
    <source>
        <dbReference type="EMBL" id="TWW79442.1"/>
    </source>
</evidence>
<feature type="chain" id="PRO_5022986114" evidence="2">
    <location>
        <begin position="37"/>
        <end position="83"/>
    </location>
</feature>
<accession>A0A5C6PI07</accession>
<protein>
    <submittedName>
        <fullName evidence="3">Uncharacterized protein</fullName>
    </submittedName>
</protein>
<feature type="transmembrane region" description="Helical" evidence="1">
    <location>
        <begin position="65"/>
        <end position="82"/>
    </location>
</feature>
<keyword evidence="2" id="KW-0732">Signal</keyword>
<dbReference type="EMBL" id="RHFK02000002">
    <property type="protein sequence ID" value="TWW79442.1"/>
    <property type="molecule type" value="Genomic_DNA"/>
</dbReference>
<keyword evidence="4" id="KW-1185">Reference proteome</keyword>
<keyword evidence="1" id="KW-0472">Membrane</keyword>
<keyword evidence="1" id="KW-0812">Transmembrane</keyword>
<organism evidence="3 4">
    <name type="scientific">Takifugu flavidus</name>
    <name type="common">sansaifugu</name>
    <dbReference type="NCBI Taxonomy" id="433684"/>
    <lineage>
        <taxon>Eukaryota</taxon>
        <taxon>Metazoa</taxon>
        <taxon>Chordata</taxon>
        <taxon>Craniata</taxon>
        <taxon>Vertebrata</taxon>
        <taxon>Euteleostomi</taxon>
        <taxon>Actinopterygii</taxon>
        <taxon>Neopterygii</taxon>
        <taxon>Teleostei</taxon>
        <taxon>Neoteleostei</taxon>
        <taxon>Acanthomorphata</taxon>
        <taxon>Eupercaria</taxon>
        <taxon>Tetraodontiformes</taxon>
        <taxon>Tetradontoidea</taxon>
        <taxon>Tetraodontidae</taxon>
        <taxon>Takifugu</taxon>
    </lineage>
</organism>